<dbReference type="HOGENOM" id="CLU_671168_0_0_1"/>
<accession>B8M7R1</accession>
<dbReference type="OrthoDB" id="4144003at2759"/>
<dbReference type="OMA" id="NTHILPR"/>
<evidence type="ECO:0000313" key="2">
    <source>
        <dbReference type="Proteomes" id="UP000001745"/>
    </source>
</evidence>
<dbReference type="PANTHER" id="PTHR37540">
    <property type="entry name" value="TRANSCRIPTION FACTOR (ACR-2), PUTATIVE-RELATED-RELATED"/>
    <property type="match status" value="1"/>
</dbReference>
<protein>
    <recommendedName>
        <fullName evidence="3">Transcription factor domain-containing protein</fullName>
    </recommendedName>
</protein>
<dbReference type="RefSeq" id="XP_002480224.1">
    <property type="nucleotide sequence ID" value="XM_002480179.1"/>
</dbReference>
<dbReference type="PhylomeDB" id="B8M7R1"/>
<dbReference type="VEuPathDB" id="FungiDB:TSTA_030560"/>
<dbReference type="InParanoid" id="B8M7R1"/>
<reference evidence="2" key="1">
    <citation type="journal article" date="2015" name="Genome Announc.">
        <title>Genome sequence of the AIDS-associated pathogen Penicillium marneffei (ATCC18224) and its near taxonomic relative Talaromyces stipitatus (ATCC10500).</title>
        <authorList>
            <person name="Nierman W.C."/>
            <person name="Fedorova-Abrams N.D."/>
            <person name="Andrianopoulos A."/>
        </authorList>
    </citation>
    <scope>NUCLEOTIDE SEQUENCE [LARGE SCALE GENOMIC DNA]</scope>
    <source>
        <strain evidence="2">ATCC 10500 / CBS 375.48 / QM 6759 / NRRL 1006</strain>
    </source>
</reference>
<dbReference type="PANTHER" id="PTHR37540:SF5">
    <property type="entry name" value="TRANSCRIPTION FACTOR DOMAIN-CONTAINING PROTEIN"/>
    <property type="match status" value="1"/>
</dbReference>
<evidence type="ECO:0000313" key="1">
    <source>
        <dbReference type="EMBL" id="EED19790.1"/>
    </source>
</evidence>
<evidence type="ECO:0008006" key="3">
    <source>
        <dbReference type="Google" id="ProtNLM"/>
    </source>
</evidence>
<dbReference type="EMBL" id="EQ962654">
    <property type="protein sequence ID" value="EED19790.1"/>
    <property type="molecule type" value="Genomic_DNA"/>
</dbReference>
<organism evidence="1 2">
    <name type="scientific">Talaromyces stipitatus (strain ATCC 10500 / CBS 375.48 / QM 6759 / NRRL 1006)</name>
    <name type="common">Penicillium stipitatum</name>
    <dbReference type="NCBI Taxonomy" id="441959"/>
    <lineage>
        <taxon>Eukaryota</taxon>
        <taxon>Fungi</taxon>
        <taxon>Dikarya</taxon>
        <taxon>Ascomycota</taxon>
        <taxon>Pezizomycotina</taxon>
        <taxon>Eurotiomycetes</taxon>
        <taxon>Eurotiomycetidae</taxon>
        <taxon>Eurotiales</taxon>
        <taxon>Trichocomaceae</taxon>
        <taxon>Talaromyces</taxon>
        <taxon>Talaromyces sect. Talaromyces</taxon>
    </lineage>
</organism>
<dbReference type="AlphaFoldDB" id="B8M7R1"/>
<gene>
    <name evidence="1" type="ORF">TSTA_030560</name>
</gene>
<keyword evidence="2" id="KW-1185">Reference proteome</keyword>
<dbReference type="Proteomes" id="UP000001745">
    <property type="component" value="Unassembled WGS sequence"/>
</dbReference>
<dbReference type="eggNOG" id="ENOG502STEY">
    <property type="taxonomic scope" value="Eukaryota"/>
</dbReference>
<sequence length="410" mass="46740">MEDASCPFVHHAGNNFPEKASSFLFVNKNALSGKLTRSDTIDEKVNILSHVQQRRRQRAEKVIKSTLGWEKSGLSVIATSKEQTASKSNAQHVPTVQKSTKDLLRIYPMDNATDPFHSTIVGTEAQMWTKIPTRCASILKTVNHGREASRIHLQAMIELVKSIGGWHKIDAYVLESMILVDKFSAMIDMTHPILPMTWVPEPLIQYNPEYQHSETADNLRRLGGNFVPMTVYYELAKTLQDIADFCRIAQWIWSRQDVSSKDESDMFLHLQSLNYRLLLLDKLSSTENCIRLAALVFLQNIIHYQGAQLSAILVIRHLKNALSEVSPHIQHSWDDECMLWILCTGAMATEATDEREWFLARTAYMSKNLSVDLGGLAFRELLEGYLFIWEKQDYQLSAMLENLCFAMDDA</sequence>
<proteinExistence type="predicted"/>
<dbReference type="GeneID" id="8101735"/>
<name>B8M7R1_TALSN</name>
<dbReference type="STRING" id="441959.B8M7R1"/>